<keyword evidence="1" id="KW-0175">Coiled coil</keyword>
<evidence type="ECO:0000313" key="2">
    <source>
        <dbReference type="EMBL" id="PIA65616.1"/>
    </source>
</evidence>
<dbReference type="InParanoid" id="A0A2G5FCI1"/>
<dbReference type="EMBL" id="KZ305018">
    <property type="protein sequence ID" value="PIA65616.1"/>
    <property type="molecule type" value="Genomic_DNA"/>
</dbReference>
<accession>A0A2G5FCI1</accession>
<gene>
    <name evidence="2" type="ORF">AQUCO_00100845v1</name>
</gene>
<proteinExistence type="predicted"/>
<feature type="coiled-coil region" evidence="1">
    <location>
        <begin position="260"/>
        <end position="294"/>
    </location>
</feature>
<dbReference type="AlphaFoldDB" id="A0A2G5FCI1"/>
<evidence type="ECO:0000313" key="3">
    <source>
        <dbReference type="Proteomes" id="UP000230069"/>
    </source>
</evidence>
<protein>
    <submittedName>
        <fullName evidence="2">Uncharacterized protein</fullName>
    </submittedName>
</protein>
<name>A0A2G5FCI1_AQUCA</name>
<evidence type="ECO:0000256" key="1">
    <source>
        <dbReference type="SAM" id="Coils"/>
    </source>
</evidence>
<sequence>MISDWFGRGMPEDYPVALLEGDITTNSSPRTDEPVSMVATEVSEALSQQDTLGKGKKKRQRVSSKGLNIISDDIQNVKDIGDKMARSAGICNGGALVAGHDDQVGYSKRGGALHVNSIKDAAGLTIEEANNAKATYIPRLSDDTIVINSVGVPRCHLDIYQRLVKKFGDLVPPASKETTLHDGLIFSVLKGLLEVVEATECVPYYSFDQKMIDSWKIKLGIFEAAGLQVKWFREFLDRALEQASGGRADHDLEKRLAQIVSNKQSYISKLQEELDAVLEEKNELEIELANLRLRKGKRISVFD</sequence>
<organism evidence="2 3">
    <name type="scientific">Aquilegia coerulea</name>
    <name type="common">Rocky mountain columbine</name>
    <dbReference type="NCBI Taxonomy" id="218851"/>
    <lineage>
        <taxon>Eukaryota</taxon>
        <taxon>Viridiplantae</taxon>
        <taxon>Streptophyta</taxon>
        <taxon>Embryophyta</taxon>
        <taxon>Tracheophyta</taxon>
        <taxon>Spermatophyta</taxon>
        <taxon>Magnoliopsida</taxon>
        <taxon>Ranunculales</taxon>
        <taxon>Ranunculaceae</taxon>
        <taxon>Thalictroideae</taxon>
        <taxon>Aquilegia</taxon>
    </lineage>
</organism>
<keyword evidence="3" id="KW-1185">Reference proteome</keyword>
<dbReference type="Proteomes" id="UP000230069">
    <property type="component" value="Unassembled WGS sequence"/>
</dbReference>
<reference evidence="2 3" key="1">
    <citation type="submission" date="2017-09" db="EMBL/GenBank/DDBJ databases">
        <title>WGS assembly of Aquilegia coerulea Goldsmith.</title>
        <authorList>
            <person name="Hodges S."/>
            <person name="Kramer E."/>
            <person name="Nordborg M."/>
            <person name="Tomkins J."/>
            <person name="Borevitz J."/>
            <person name="Derieg N."/>
            <person name="Yan J."/>
            <person name="Mihaltcheva S."/>
            <person name="Hayes R.D."/>
            <person name="Rokhsar D."/>
        </authorList>
    </citation>
    <scope>NUCLEOTIDE SEQUENCE [LARGE SCALE GENOMIC DNA]</scope>
    <source>
        <strain evidence="3">cv. Goldsmith</strain>
    </source>
</reference>